<evidence type="ECO:0000313" key="2">
    <source>
        <dbReference type="Proteomes" id="UP000789405"/>
    </source>
</evidence>
<sequence length="64" mass="7070">MNNLSNQTVSNQPLRLQNTAIHVNSSVSTPNQEYANFLIEGTSLFIGAQNESDQTVPTKQDEFS</sequence>
<comment type="caution">
    <text evidence="1">The sequence shown here is derived from an EMBL/GenBank/DDBJ whole genome shotgun (WGS) entry which is preliminary data.</text>
</comment>
<protein>
    <submittedName>
        <fullName evidence="1">21560_t:CDS:1</fullName>
    </submittedName>
</protein>
<evidence type="ECO:0000313" key="1">
    <source>
        <dbReference type="EMBL" id="CAG8726098.1"/>
    </source>
</evidence>
<reference evidence="1" key="1">
    <citation type="submission" date="2021-06" db="EMBL/GenBank/DDBJ databases">
        <authorList>
            <person name="Kallberg Y."/>
            <person name="Tangrot J."/>
            <person name="Rosling A."/>
        </authorList>
    </citation>
    <scope>NUCLEOTIDE SEQUENCE</scope>
    <source>
        <strain evidence="1">MA453B</strain>
    </source>
</reference>
<feature type="non-terminal residue" evidence="1">
    <location>
        <position position="64"/>
    </location>
</feature>
<name>A0A9N9I8E2_9GLOM</name>
<organism evidence="1 2">
    <name type="scientific">Dentiscutata erythropus</name>
    <dbReference type="NCBI Taxonomy" id="1348616"/>
    <lineage>
        <taxon>Eukaryota</taxon>
        <taxon>Fungi</taxon>
        <taxon>Fungi incertae sedis</taxon>
        <taxon>Mucoromycota</taxon>
        <taxon>Glomeromycotina</taxon>
        <taxon>Glomeromycetes</taxon>
        <taxon>Diversisporales</taxon>
        <taxon>Gigasporaceae</taxon>
        <taxon>Dentiscutata</taxon>
    </lineage>
</organism>
<dbReference type="EMBL" id="CAJVPY010011320">
    <property type="protein sequence ID" value="CAG8726098.1"/>
    <property type="molecule type" value="Genomic_DNA"/>
</dbReference>
<gene>
    <name evidence="1" type="ORF">DERYTH_LOCUS14731</name>
</gene>
<dbReference type="AlphaFoldDB" id="A0A9N9I8E2"/>
<accession>A0A9N9I8E2</accession>
<dbReference type="Proteomes" id="UP000789405">
    <property type="component" value="Unassembled WGS sequence"/>
</dbReference>
<keyword evidence="2" id="KW-1185">Reference proteome</keyword>
<proteinExistence type="predicted"/>